<dbReference type="EMBL" id="KZ851899">
    <property type="protein sequence ID" value="RDH25482.1"/>
    <property type="molecule type" value="Genomic_DNA"/>
</dbReference>
<evidence type="ECO:0000313" key="1">
    <source>
        <dbReference type="EMBL" id="RDH25482.1"/>
    </source>
</evidence>
<organism evidence="1 2">
    <name type="scientific">Aspergillus niger ATCC 13496</name>
    <dbReference type="NCBI Taxonomy" id="1353008"/>
    <lineage>
        <taxon>Eukaryota</taxon>
        <taxon>Fungi</taxon>
        <taxon>Dikarya</taxon>
        <taxon>Ascomycota</taxon>
        <taxon>Pezizomycotina</taxon>
        <taxon>Eurotiomycetes</taxon>
        <taxon>Eurotiomycetidae</taxon>
        <taxon>Eurotiales</taxon>
        <taxon>Aspergillaceae</taxon>
        <taxon>Aspergillus</taxon>
        <taxon>Aspergillus subgen. Circumdati</taxon>
    </lineage>
</organism>
<evidence type="ECO:0000313" key="2">
    <source>
        <dbReference type="Proteomes" id="UP000253845"/>
    </source>
</evidence>
<dbReference type="Proteomes" id="UP000253845">
    <property type="component" value="Unassembled WGS sequence"/>
</dbReference>
<proteinExistence type="predicted"/>
<sequence length="181" mass="19865">MAAELFLEAFSSVSDGGHLLGLSLDRPYDHGTLQAGLWSSSPPAEFIATAGHSYPALSDLTPLTRSMLSTPSDNEEGPTSSSLDIHYGECYYIKDNNSGKSLGSDGGVYSYYKFGSGRRTFQVWDTRSFPIHADVEWNYTVRDGSKFFLWDPQGSTQTNGGSWLTTNLGGYTYPGFGGYWY</sequence>
<accession>A0A370CGU4</accession>
<reference evidence="1 2" key="1">
    <citation type="submission" date="2018-07" db="EMBL/GenBank/DDBJ databases">
        <title>Section-level genome sequencing of Aspergillus section Nigri to investigate inter- and intra-species variation.</title>
        <authorList>
            <consortium name="DOE Joint Genome Institute"/>
            <person name="Vesth T.C."/>
            <person name="Nybo J.L."/>
            <person name="Theobald S."/>
            <person name="Frisvad J.C."/>
            <person name="Larsen T.O."/>
            <person name="Nielsen K.F."/>
            <person name="Hoof J.B."/>
            <person name="Brandl J."/>
            <person name="Salamov A."/>
            <person name="Riley R."/>
            <person name="Gladden J.M."/>
            <person name="Phatale P."/>
            <person name="Nielsen M.T."/>
            <person name="Lyhne E.K."/>
            <person name="Kogle M.E."/>
            <person name="Strasser K."/>
            <person name="McDonnell E."/>
            <person name="Barry K."/>
            <person name="Clum A."/>
            <person name="Chen C."/>
            <person name="Nolan M."/>
            <person name="Sandor L."/>
            <person name="Kuo A."/>
            <person name="Lipzen A."/>
            <person name="Hainaut M."/>
            <person name="Drula E."/>
            <person name="Tsang A."/>
            <person name="Magnuson J.K."/>
            <person name="Henrissat B."/>
            <person name="Wiebenga A."/>
            <person name="Simmons B.A."/>
            <person name="Makela M.R."/>
            <person name="De vries R.P."/>
            <person name="Grigoriev I.V."/>
            <person name="Mortensen U.H."/>
            <person name="Baker S.E."/>
            <person name="Andersen M.R."/>
        </authorList>
    </citation>
    <scope>NUCLEOTIDE SEQUENCE [LARGE SCALE GENOMIC DNA]</scope>
    <source>
        <strain evidence="1 2">ATCC 13496</strain>
    </source>
</reference>
<name>A0A370CGU4_ASPNG</name>
<dbReference type="AlphaFoldDB" id="A0A370CGU4"/>
<protein>
    <submittedName>
        <fullName evidence="1">Uncharacterized protein</fullName>
    </submittedName>
</protein>
<dbReference type="VEuPathDB" id="FungiDB:M747DRAFT_336166"/>
<gene>
    <name evidence="1" type="ORF">M747DRAFT_336166</name>
</gene>